<feature type="compositionally biased region" description="Basic and acidic residues" evidence="2">
    <location>
        <begin position="543"/>
        <end position="557"/>
    </location>
</feature>
<evidence type="ECO:0000313" key="6">
    <source>
        <dbReference type="Proteomes" id="UP001557470"/>
    </source>
</evidence>
<feature type="domain" description="Centromere protein Cenp-F N-terminal" evidence="3">
    <location>
        <begin position="1"/>
        <end position="154"/>
    </location>
</feature>
<evidence type="ECO:0008006" key="7">
    <source>
        <dbReference type="Google" id="ProtNLM"/>
    </source>
</evidence>
<feature type="compositionally biased region" description="Polar residues" evidence="2">
    <location>
        <begin position="133"/>
        <end position="151"/>
    </location>
</feature>
<dbReference type="InterPro" id="IPR018302">
    <property type="entry name" value="CenpF/LEK1_Rb-prot-bd"/>
</dbReference>
<feature type="region of interest" description="Disordered" evidence="2">
    <location>
        <begin position="1382"/>
        <end position="1411"/>
    </location>
</feature>
<feature type="compositionally biased region" description="Basic and acidic residues" evidence="2">
    <location>
        <begin position="713"/>
        <end position="727"/>
    </location>
</feature>
<evidence type="ECO:0000256" key="2">
    <source>
        <dbReference type="SAM" id="MobiDB-lite"/>
    </source>
</evidence>
<name>A0ABD0WK11_UMBPY</name>
<feature type="compositionally biased region" description="Basic and acidic residues" evidence="2">
    <location>
        <begin position="1069"/>
        <end position="1088"/>
    </location>
</feature>
<feature type="region of interest" description="Disordered" evidence="2">
    <location>
        <begin position="713"/>
        <end position="798"/>
    </location>
</feature>
<feature type="compositionally biased region" description="Polar residues" evidence="2">
    <location>
        <begin position="638"/>
        <end position="648"/>
    </location>
</feature>
<sequence>MSWAEDDWTLGLPSRALQKVRELQVQQERLNRERQQKQLQLDSTQTSLHKQTVKYEQVRGELQSAQRDMQVAREEVQAGISARERLSQELQVKQAQVCSLEGQLASTRTLTHNLEKQVKRLEAELEKLQNFSSSGDSMLFSTPGWNMTSPWDHNGSRQEGREGDHGPLQARQQLKFSDPGGSPVFPRQQPKGTPHRPHQSDCSSPSAVFPWERDDPMPFSRGRSTHSPFLPSSSDDIRRGQDAGDCGMAEVLQRGPDMSGRVAELQGRVRALEGELEAECERFRQTQDALATARKDLTTREQSLQKTKDQLSLAHTRISQESDRAQALEQRLKQLQEELKCQRQNSESSRLQHQQRFKDLEKQHQRDVLELQKEHQSLEKHHQQDINKLNQEIQQARTLYNTLQSQSEKVALQKQALQKDVEALKDKLTWTDGQLKESQKTATQTQTKLTESIRENEGLGVFLEQSRRKEKGLEEEVKRLAEELAEALQRIKQLEDQKTAQLSAAPLTMVQVSPAGQSFSPVSPLRHDRSTPHTPTTPPRRPAKVERAKEEGEERGVMGRRANYPSEREPGEGIDSEHITAFESTDSEKPTRRGDQGWCEERKPNQEGRDKEESVVDKEESVVDGCVSGKEVSKRDNNTLNTRGSVSPTDRIPNICSSASSDTDYESETLSGHSKPSKPRAKNSRAAEDLQAENRELRSELQDVKEELQRRLEDLESQRRAEAEARTKLKQLSRKRASQGEASREREREGEERRRELEEERAETGRLKHALADLELNMKRERERREGEGEREREDRESESVLLNLQLKKQLAELKTELLIEREEREREKEELKSKGNHGKNDLVVRMEELQAELEELKNRGRYEGNNLEKNSPLTYLTLDSDEHILCATTNLQNTAVSQARDTTANVIQEDGTLRQTSELSRPLSKGKSTDISASDLGETIVEPEKQVFPSNQGKNTGDNITGGVEETAIELQVWGLSTSELAQEVERLRGESASEAGRTRQTQAKLEALQSQVTRQTQQLTLAFDHQSRHIQDLLVELQGKEDAILRQGQELQRCRNELAVLREEKLKEDRGRGESRRVEEKERREEVEEDRGEGGANVCPQQADTVCPQQADTMPTDCQLTPSPLGEPVSGMVQRTNIIMKPPNTPPASSALNDASGQENCVTGQRYVTDSAPLASHSVGDVTVEMEVYGGSALSDTEEEAVEVTENFIVDHSTVARSNEHKEQVESSELQPIILGGETTTDSAAFRRVSEQLLLTQRDMRLARAENQHLTAKLEKASGVTDQPETPSLLEKSWSDELQSLKQENQQLQRKLQTLASLTVPEKETSSARNTPLPASCQDMKVQTEEEVGKRKNQDVVKEARSTCPQPDQIRAVNDVVGPRRGGILRDAGKPSDEGEVRSEETEPEPGNQTVLDTTLLTPLQVTCLETLVGALQAELQSLCVENQKQAEELAVWRLTTQVPCLDTEEPEDPGGPVVNTGGYNTVTVIKEDELLLSCTSNRLCGRTLASRIQHCNSPDTNSPQNSPRKVLQHNLNREDGLKCQQTKATHYQETEKQTKMIQWAAADDDGDDIGFQHNSKEDRSDDRDAICNALTPTSNQNTATQQAAQNEETKLIIPRATDETKTKDSDWRCNLDTIDVDDLGEVPLVTAVEAESSEALSSEKNKNTDNNEGDPLGSETKDGDHSLLHRKTTTVITTEWQTETTRVENTVLSSKVTPAAGSDALRRASTVELRSTSTQTDEASGASTPHSAPTTLANAQHQHTQTQDEEPTDSPPMSPGRMTQAEGSRMLFSGSFPFPSDPARLAERIRRNRSQMSAAFDDTEYEPYGLPEVVMKGFADIPSGPACPYIVRRGLLGTAAMPLPQMDPSQGQEPD</sequence>
<evidence type="ECO:0000256" key="1">
    <source>
        <dbReference type="SAM" id="Coils"/>
    </source>
</evidence>
<feature type="compositionally biased region" description="Basic and acidic residues" evidence="2">
    <location>
        <begin position="685"/>
        <end position="701"/>
    </location>
</feature>
<dbReference type="InterPro" id="IPR043513">
    <property type="entry name" value="Cenp-F"/>
</dbReference>
<accession>A0ABD0WK11</accession>
<gene>
    <name evidence="5" type="ORF">UPYG_G00212390</name>
</gene>
<feature type="compositionally biased region" description="Basic residues" evidence="2">
    <location>
        <begin position="728"/>
        <end position="737"/>
    </location>
</feature>
<dbReference type="PANTHER" id="PTHR18874">
    <property type="entry name" value="CMF/LEK/CENP CELL DIVISION-RELATED"/>
    <property type="match status" value="1"/>
</dbReference>
<feature type="region of interest" description="Disordered" evidence="2">
    <location>
        <begin position="133"/>
        <end position="242"/>
    </location>
</feature>
<evidence type="ECO:0000259" key="4">
    <source>
        <dbReference type="Pfam" id="PF10490"/>
    </source>
</evidence>
<feature type="region of interest" description="Disordered" evidence="2">
    <location>
        <begin position="1069"/>
        <end position="1103"/>
    </location>
</feature>
<feature type="compositionally biased region" description="Polar residues" evidence="2">
    <location>
        <begin position="225"/>
        <end position="234"/>
    </location>
</feature>
<feature type="region of interest" description="Disordered" evidence="2">
    <location>
        <begin position="515"/>
        <end position="701"/>
    </location>
</feature>
<feature type="coiled-coil region" evidence="1">
    <location>
        <begin position="104"/>
        <end position="131"/>
    </location>
</feature>
<feature type="coiled-coil region" evidence="1">
    <location>
        <begin position="463"/>
        <end position="504"/>
    </location>
</feature>
<feature type="region of interest" description="Disordered" evidence="2">
    <location>
        <begin position="1590"/>
        <end position="1627"/>
    </location>
</feature>
<reference evidence="5 6" key="1">
    <citation type="submission" date="2024-06" db="EMBL/GenBank/DDBJ databases">
        <authorList>
            <person name="Pan Q."/>
            <person name="Wen M."/>
            <person name="Jouanno E."/>
            <person name="Zahm M."/>
            <person name="Klopp C."/>
            <person name="Cabau C."/>
            <person name="Louis A."/>
            <person name="Berthelot C."/>
            <person name="Parey E."/>
            <person name="Roest Crollius H."/>
            <person name="Montfort J."/>
            <person name="Robinson-Rechavi M."/>
            <person name="Bouchez O."/>
            <person name="Lampietro C."/>
            <person name="Lopez Roques C."/>
            <person name="Donnadieu C."/>
            <person name="Postlethwait J."/>
            <person name="Bobe J."/>
            <person name="Verreycken H."/>
            <person name="Guiguen Y."/>
        </authorList>
    </citation>
    <scope>NUCLEOTIDE SEQUENCE [LARGE SCALE GENOMIC DNA]</scope>
    <source>
        <strain evidence="5">Up_M1</strain>
        <tissue evidence="5">Testis</tissue>
    </source>
</reference>
<feature type="compositionally biased region" description="Basic and acidic residues" evidence="2">
    <location>
        <begin position="742"/>
        <end position="798"/>
    </location>
</feature>
<keyword evidence="6" id="KW-1185">Reference proteome</keyword>
<feature type="compositionally biased region" description="Basic and acidic residues" evidence="2">
    <location>
        <begin position="154"/>
        <end position="165"/>
    </location>
</feature>
<proteinExistence type="predicted"/>
<feature type="compositionally biased region" description="Polar residues" evidence="2">
    <location>
        <begin position="1731"/>
        <end position="1764"/>
    </location>
</feature>
<protein>
    <recommendedName>
        <fullName evidence="7">Centromere protein F-like</fullName>
    </recommendedName>
</protein>
<feature type="domain" description="Kinetochore protein Cenp-F/LEK1 Rb protein-binding" evidence="4">
    <location>
        <begin position="1820"/>
        <end position="1852"/>
    </location>
</feature>
<feature type="region of interest" description="Disordered" evidence="2">
    <location>
        <begin position="1710"/>
        <end position="1783"/>
    </location>
</feature>
<feature type="coiled-coil region" evidence="1">
    <location>
        <begin position="20"/>
        <end position="75"/>
    </location>
</feature>
<dbReference type="Pfam" id="PF10490">
    <property type="entry name" value="CENP-F_C_Rb_bdg"/>
    <property type="match status" value="1"/>
</dbReference>
<dbReference type="Proteomes" id="UP001557470">
    <property type="component" value="Unassembled WGS sequence"/>
</dbReference>
<evidence type="ECO:0000313" key="5">
    <source>
        <dbReference type="EMBL" id="KAL0973884.1"/>
    </source>
</evidence>
<organism evidence="5 6">
    <name type="scientific">Umbra pygmaea</name>
    <name type="common">Eastern mudminnow</name>
    <dbReference type="NCBI Taxonomy" id="75934"/>
    <lineage>
        <taxon>Eukaryota</taxon>
        <taxon>Metazoa</taxon>
        <taxon>Chordata</taxon>
        <taxon>Craniata</taxon>
        <taxon>Vertebrata</taxon>
        <taxon>Euteleostomi</taxon>
        <taxon>Actinopterygii</taxon>
        <taxon>Neopterygii</taxon>
        <taxon>Teleostei</taxon>
        <taxon>Protacanthopterygii</taxon>
        <taxon>Esociformes</taxon>
        <taxon>Umbridae</taxon>
        <taxon>Umbra</taxon>
    </lineage>
</organism>
<dbReference type="InterPro" id="IPR018463">
    <property type="entry name" value="Centromere_CenpF_N"/>
</dbReference>
<dbReference type="PANTHER" id="PTHR18874:SF10">
    <property type="entry name" value="CENTROMERE PROTEIN F"/>
    <property type="match status" value="1"/>
</dbReference>
<evidence type="ECO:0000259" key="3">
    <source>
        <dbReference type="Pfam" id="PF10481"/>
    </source>
</evidence>
<comment type="caution">
    <text evidence="5">The sequence shown here is derived from an EMBL/GenBank/DDBJ whole genome shotgun (WGS) entry which is preliminary data.</text>
</comment>
<feature type="coiled-coil region" evidence="1">
    <location>
        <begin position="318"/>
        <end position="427"/>
    </location>
</feature>
<feature type="coiled-coil region" evidence="1">
    <location>
        <begin position="1293"/>
        <end position="1320"/>
    </location>
</feature>
<feature type="compositionally biased region" description="Basic and acidic residues" evidence="2">
    <location>
        <begin position="566"/>
        <end position="621"/>
    </location>
</feature>
<dbReference type="Pfam" id="PF10481">
    <property type="entry name" value="CENP-F_N"/>
    <property type="match status" value="1"/>
</dbReference>
<feature type="region of interest" description="Disordered" evidence="2">
    <location>
        <begin position="913"/>
        <end position="932"/>
    </location>
</feature>
<feature type="compositionally biased region" description="Basic and acidic residues" evidence="2">
    <location>
        <begin position="1389"/>
        <end position="1403"/>
    </location>
</feature>
<feature type="region of interest" description="Disordered" evidence="2">
    <location>
        <begin position="1653"/>
        <end position="1691"/>
    </location>
</feature>
<dbReference type="EMBL" id="JAGEUA010000006">
    <property type="protein sequence ID" value="KAL0973884.1"/>
    <property type="molecule type" value="Genomic_DNA"/>
</dbReference>
<keyword evidence="1" id="KW-0175">Coiled coil</keyword>
<feature type="compositionally biased region" description="Low complexity" evidence="2">
    <location>
        <begin position="1598"/>
        <end position="1609"/>
    </location>
</feature>
<feature type="compositionally biased region" description="Polar residues" evidence="2">
    <location>
        <begin position="655"/>
        <end position="674"/>
    </location>
</feature>